<dbReference type="AlphaFoldDB" id="A0AAD2DAK0"/>
<feature type="compositionally biased region" description="Basic and acidic residues" evidence="2">
    <location>
        <begin position="561"/>
        <end position="577"/>
    </location>
</feature>
<evidence type="ECO:0000313" key="3">
    <source>
        <dbReference type="EMBL" id="CAI2385628.1"/>
    </source>
</evidence>
<feature type="compositionally biased region" description="Acidic residues" evidence="2">
    <location>
        <begin position="578"/>
        <end position="588"/>
    </location>
</feature>
<reference evidence="3" key="1">
    <citation type="submission" date="2023-07" db="EMBL/GenBank/DDBJ databases">
        <authorList>
            <consortium name="AG Swart"/>
            <person name="Singh M."/>
            <person name="Singh A."/>
            <person name="Seah K."/>
            <person name="Emmerich C."/>
        </authorList>
    </citation>
    <scope>NUCLEOTIDE SEQUENCE</scope>
    <source>
        <strain evidence="3">DP1</strain>
    </source>
</reference>
<protein>
    <submittedName>
        <fullName evidence="3">Uncharacterized protein</fullName>
    </submittedName>
</protein>
<evidence type="ECO:0000313" key="4">
    <source>
        <dbReference type="Proteomes" id="UP001295684"/>
    </source>
</evidence>
<name>A0AAD2DAK0_EUPCR</name>
<feature type="compositionally biased region" description="Basic residues" evidence="2">
    <location>
        <begin position="25"/>
        <end position="35"/>
    </location>
</feature>
<feature type="compositionally biased region" description="Polar residues" evidence="2">
    <location>
        <begin position="532"/>
        <end position="547"/>
    </location>
</feature>
<accession>A0AAD2DAK0</accession>
<feature type="compositionally biased region" description="Basic residues" evidence="2">
    <location>
        <begin position="334"/>
        <end position="345"/>
    </location>
</feature>
<organism evidence="3 4">
    <name type="scientific">Euplotes crassus</name>
    <dbReference type="NCBI Taxonomy" id="5936"/>
    <lineage>
        <taxon>Eukaryota</taxon>
        <taxon>Sar</taxon>
        <taxon>Alveolata</taxon>
        <taxon>Ciliophora</taxon>
        <taxon>Intramacronucleata</taxon>
        <taxon>Spirotrichea</taxon>
        <taxon>Hypotrichia</taxon>
        <taxon>Euplotida</taxon>
        <taxon>Euplotidae</taxon>
        <taxon>Moneuplotes</taxon>
    </lineage>
</organism>
<evidence type="ECO:0000256" key="2">
    <source>
        <dbReference type="SAM" id="MobiDB-lite"/>
    </source>
</evidence>
<feature type="compositionally biased region" description="Basic and acidic residues" evidence="2">
    <location>
        <begin position="388"/>
        <end position="401"/>
    </location>
</feature>
<comment type="caution">
    <text evidence="3">The sequence shown here is derived from an EMBL/GenBank/DDBJ whole genome shotgun (WGS) entry which is preliminary data.</text>
</comment>
<feature type="region of interest" description="Disordered" evidence="2">
    <location>
        <begin position="325"/>
        <end position="401"/>
    </location>
</feature>
<feature type="compositionally biased region" description="Basic and acidic residues" evidence="2">
    <location>
        <begin position="346"/>
        <end position="365"/>
    </location>
</feature>
<feature type="region of interest" description="Disordered" evidence="2">
    <location>
        <begin position="1"/>
        <end position="38"/>
    </location>
</feature>
<feature type="compositionally biased region" description="Basic residues" evidence="2">
    <location>
        <begin position="1"/>
        <end position="18"/>
    </location>
</feature>
<sequence>MRNKSKSKPKLATKRQLRKRDLSLKARKNKLRRRSVAAEKRKAIIENLKNREPLRKSRKRKWDCHSESSYRSKSRKYSISSSPKLKKKKCKTKRLDTNLFGGSGNKNRTFHKQDYFKGELKRAHNEILDLKSLLEQSNTALSISEKEFDLMKKEATTLKKKMKHYKYYKEKTKDYKEKLKKASKEIQELEMENNRLNQIFGDQSLIFNRDQCRKVKFQLKSITHSVTKLLNLPGLDNIISKELNLILDFCGRIMSEMSKFPTITVEDSKISECNSLSSKAVEAIGVTGLQKYKQLSENFSFNTSNFNREANNQTQISMKIENQLIGEPHDRPNKVRTSHQTSHSRTKTEKSSSRDEEEYRIRKINNELMYNSQEYSQQDSRQMTWNDQQEHESRGQFDESQENLKFENECLKNELFSVNKDFIPNYERVINDLQSQNKDFQHKISELERSNGWDQASEKMLKEMRKMQEAIDMVKHENEALRDERHMFQNQLYTLKNVNESQQKLIQFLNSEKENSDNENENNNEKSFYNRADSSFINRNHDNNFSPISEEENEFGNTLELEDKKITEEELDQKSDDSYDLDSQDDDKELNSIEKSRQSYNEIIGSFKNIHDKLEQWHNQRKLPDKEYGSLIQQETASFDNIEPENPQNKEEDTFLYEFEKHNSNTIESSYDNKENSCKSSNSKLVQKQGTYDSDKENICMNSYNNLPDSSQKMQTFSKNELKEKLR</sequence>
<feature type="coiled-coil region" evidence="1">
    <location>
        <begin position="165"/>
        <end position="199"/>
    </location>
</feature>
<feature type="region of interest" description="Disordered" evidence="2">
    <location>
        <begin position="511"/>
        <end position="593"/>
    </location>
</feature>
<gene>
    <name evidence="3" type="ORF">ECRASSUSDP1_LOCUS27208</name>
</gene>
<keyword evidence="4" id="KW-1185">Reference proteome</keyword>
<dbReference type="EMBL" id="CAMPGE010028072">
    <property type="protein sequence ID" value="CAI2385628.1"/>
    <property type="molecule type" value="Genomic_DNA"/>
</dbReference>
<proteinExistence type="predicted"/>
<keyword evidence="1" id="KW-0175">Coiled coil</keyword>
<feature type="region of interest" description="Disordered" evidence="2">
    <location>
        <begin position="666"/>
        <end position="727"/>
    </location>
</feature>
<evidence type="ECO:0000256" key="1">
    <source>
        <dbReference type="SAM" id="Coils"/>
    </source>
</evidence>
<feature type="compositionally biased region" description="Polar residues" evidence="2">
    <location>
        <begin position="368"/>
        <end position="387"/>
    </location>
</feature>
<feature type="compositionally biased region" description="Polar residues" evidence="2">
    <location>
        <begin position="700"/>
        <end position="719"/>
    </location>
</feature>
<dbReference type="Proteomes" id="UP001295684">
    <property type="component" value="Unassembled WGS sequence"/>
</dbReference>